<dbReference type="PANTHER" id="PTHR43611:SF3">
    <property type="entry name" value="FLAVIN MONONUCLEOTIDE HYDROLASE 1, CHLOROPLATIC"/>
    <property type="match status" value="1"/>
</dbReference>
<dbReference type="InterPro" id="IPR041492">
    <property type="entry name" value="HAD_2"/>
</dbReference>
<dbReference type="PRINTS" id="PR00413">
    <property type="entry name" value="HADHALOGNASE"/>
</dbReference>
<dbReference type="InterPro" id="IPR006439">
    <property type="entry name" value="HAD-SF_hydro_IA"/>
</dbReference>
<sequence>MQKIKTIIFDLGGVIIDLHVEKTIIAFSDLSGLSNQKVEDAYLSASVFKEYEKGLISDDQFISQLKMEFKIEAHESEIKKAWNAMLGQIPINRVEEVKALLKEYKCIVLSNTNAIHEKAFHKILSDSFPYSHLNDLFNEVYFSHELNQRKPDSEIYENVLKQSQTLAEEALFMDDSKLNLESATQLGIHTLHIPRNGGFIELLNSKLSEI</sequence>
<keyword evidence="2" id="KW-1185">Reference proteome</keyword>
<dbReference type="Gene3D" id="1.10.150.240">
    <property type="entry name" value="Putative phosphatase, domain 2"/>
    <property type="match status" value="1"/>
</dbReference>
<evidence type="ECO:0000313" key="1">
    <source>
        <dbReference type="EMBL" id="WKK85398.2"/>
    </source>
</evidence>
<proteinExistence type="predicted"/>
<dbReference type="PANTHER" id="PTHR43611">
    <property type="entry name" value="ALPHA-D-GLUCOSE 1-PHOSPHATE PHOSPHATASE"/>
    <property type="match status" value="1"/>
</dbReference>
<accession>A0AA49JDI9</accession>
<dbReference type="InterPro" id="IPR023214">
    <property type="entry name" value="HAD_sf"/>
</dbReference>
<protein>
    <submittedName>
        <fullName evidence="1">HAD family phosphatase</fullName>
    </submittedName>
</protein>
<dbReference type="EMBL" id="CP129970">
    <property type="protein sequence ID" value="WKK85398.2"/>
    <property type="molecule type" value="Genomic_DNA"/>
</dbReference>
<gene>
    <name evidence="1" type="ORF">QYS48_26335</name>
</gene>
<name>A0AA49JDI9_9BACT</name>
<dbReference type="AlphaFoldDB" id="A0AA49JDI9"/>
<dbReference type="Pfam" id="PF13419">
    <property type="entry name" value="HAD_2"/>
    <property type="match status" value="1"/>
</dbReference>
<dbReference type="NCBIfam" id="TIGR01509">
    <property type="entry name" value="HAD-SF-IA-v3"/>
    <property type="match status" value="1"/>
</dbReference>
<reference evidence="1" key="1">
    <citation type="submission" date="2023-08" db="EMBL/GenBank/DDBJ databases">
        <title>Comparative genomics and taxonomic characterization of three novel marine species of genus Marivirga.</title>
        <authorList>
            <person name="Muhammad N."/>
            <person name="Kim S.-G."/>
        </authorList>
    </citation>
    <scope>NUCLEOTIDE SEQUENCE [LARGE SCALE GENOMIC DNA]</scope>
    <source>
        <strain evidence="1">ABR2-2</strain>
    </source>
</reference>
<dbReference type="SUPFAM" id="SSF56784">
    <property type="entry name" value="HAD-like"/>
    <property type="match status" value="1"/>
</dbReference>
<dbReference type="SFLD" id="SFLDS00003">
    <property type="entry name" value="Haloacid_Dehalogenase"/>
    <property type="match status" value="1"/>
</dbReference>
<dbReference type="Gene3D" id="3.40.50.1000">
    <property type="entry name" value="HAD superfamily/HAD-like"/>
    <property type="match status" value="1"/>
</dbReference>
<organism evidence="1 2">
    <name type="scientific">Marivirga arenosa</name>
    <dbReference type="NCBI Taxonomy" id="3059076"/>
    <lineage>
        <taxon>Bacteria</taxon>
        <taxon>Pseudomonadati</taxon>
        <taxon>Bacteroidota</taxon>
        <taxon>Cytophagia</taxon>
        <taxon>Cytophagales</taxon>
        <taxon>Marivirgaceae</taxon>
        <taxon>Marivirga</taxon>
    </lineage>
</organism>
<dbReference type="SFLD" id="SFLDG01129">
    <property type="entry name" value="C1.5:_HAD__Beta-PGM__Phosphata"/>
    <property type="match status" value="1"/>
</dbReference>
<dbReference type="InterPro" id="IPR036412">
    <property type="entry name" value="HAD-like_sf"/>
</dbReference>
<dbReference type="RefSeq" id="WP_308355973.1">
    <property type="nucleotide sequence ID" value="NZ_CP129970.2"/>
</dbReference>
<dbReference type="CDD" id="cd02603">
    <property type="entry name" value="HAD_sEH-N_like"/>
    <property type="match status" value="1"/>
</dbReference>
<dbReference type="InterPro" id="IPR023198">
    <property type="entry name" value="PGP-like_dom2"/>
</dbReference>
<dbReference type="Proteomes" id="UP001244443">
    <property type="component" value="Chromosome"/>
</dbReference>
<evidence type="ECO:0000313" key="2">
    <source>
        <dbReference type="Proteomes" id="UP001244443"/>
    </source>
</evidence>